<feature type="transmembrane region" description="Helical" evidence="9">
    <location>
        <begin position="532"/>
        <end position="555"/>
    </location>
</feature>
<dbReference type="GO" id="GO:0009636">
    <property type="term" value="P:response to toxic substance"/>
    <property type="evidence" value="ECO:0007669"/>
    <property type="project" value="UniProtKB-ARBA"/>
</dbReference>
<dbReference type="EMBL" id="QUMO01000002">
    <property type="protein sequence ID" value="REF87323.1"/>
    <property type="molecule type" value="Genomic_DNA"/>
</dbReference>
<sequence length="1048" mass="112433">MISKFFIDRPILANVIAILTMVIGAVSLWRLPVSQYPDITPPTIQVTTSYPGASAKTLVETVAQPIEEKVNGVENMIYMQSTSASDGTYTLTVTFNIGTDINFAQILVQNRVASALASLPVAVQAQGVVVQKKSTAILLFVTLYSPDSRYNSLYLANYATIHLQDELARVPGVGNVNVFGAGQYAMRLWLDPNKLYARALTTQDVITAVQQQNEQVTAGQLGMPPVKAGQAFQYTLNVAGRLDDVHQFENIIVKTGANGAVTRIRDIGRVELGAQTYSQSFSLDKQPAAGIAIYQLPGANALQVEQAVEAKMKQLAKEFPEGLTYTVPFDTTTFVQASVNEVYKTLFEAGILVLIVILAFLQDWRAMLVPATTVPVTIIGAFAAMAALGFSINLSTLFAIILAIGIVVDDAIVVVEGAASHIEEGLTPHDAAIRAMQQLLGPIVGITLVLLSVFLPAAFLPGLTGRMYAQFALVIAATALISAVNAVTLKPTQAALWLRPAKPPDQRNILARGFNKTYAHAEAGYMWLIRHLTAHSGVTVVVGLLIVAGAIYGIARIPTGFLPLEDQGYFIAAVQLPDGASLERTEAAMKDVSTVLSKVEGVQHVVAVSGVSVLDNSASLANAGVAYIILTPWNERGTRLGLLPMYKNLNAALSKLDEARIAVVPPPPIQGVGNAGGFTFQIELKDGSFDLAKLQSITNLVVSDANAQSALQHVSSPFRANVPQLSIEVDRTKAESLHVTVQQVFDTLTSYLGSTYINQFNKFGRTFQVYTQADSQFRVRPADVENLPVRNTDGNMIPLGTVVHFQSDVGASLISLYNLYPSSTVIGSPAPGYSSGQSMSLMEQMADRELPRGTGYDWTAMSYQEKIAGGQMYLTFGLALLLVYFVLAGQYESWLLPLAVILAVPLSLVGPVAVFTSLRLDINLYVQIGLVLLIALSAKNAILIVEFARDLHLEGHDIVEAAREAARARFRPILMTSFAFILGVAPLVVAEGAGANARKSIGITVFSGMLASTCLAVLFVPAFYVIVQKIQERRKAKAPTPAPATPAA</sequence>
<dbReference type="Gene3D" id="3.30.2090.10">
    <property type="entry name" value="Multidrug efflux transporter AcrB TolC docking domain, DN and DC subdomains"/>
    <property type="match status" value="2"/>
</dbReference>
<evidence type="ECO:0000256" key="1">
    <source>
        <dbReference type="ARBA" id="ARBA00004429"/>
    </source>
</evidence>
<dbReference type="Gene3D" id="3.30.70.1440">
    <property type="entry name" value="Multidrug efflux transporter AcrB pore domain"/>
    <property type="match status" value="1"/>
</dbReference>
<dbReference type="FunFam" id="3.30.70.1430:FF:000001">
    <property type="entry name" value="Efflux pump membrane transporter"/>
    <property type="match status" value="1"/>
</dbReference>
<evidence type="ECO:0000256" key="3">
    <source>
        <dbReference type="ARBA" id="ARBA00022448"/>
    </source>
</evidence>
<reference evidence="10 11" key="1">
    <citation type="submission" date="2018-08" db="EMBL/GenBank/DDBJ databases">
        <title>Genomic Encyclopedia of Type Strains, Phase IV (KMG-IV): sequencing the most valuable type-strain genomes for metagenomic binning, comparative biology and taxonomic classification.</title>
        <authorList>
            <person name="Goeker M."/>
        </authorList>
    </citation>
    <scope>NUCLEOTIDE SEQUENCE [LARGE SCALE GENOMIC DNA]</scope>
    <source>
        <strain evidence="10 11">BW863</strain>
    </source>
</reference>
<dbReference type="SUPFAM" id="SSF82714">
    <property type="entry name" value="Multidrug efflux transporter AcrB TolC docking domain, DN and DC subdomains"/>
    <property type="match status" value="2"/>
</dbReference>
<feature type="transmembrane region" description="Helical" evidence="9">
    <location>
        <begin position="1001"/>
        <end position="1027"/>
    </location>
</feature>
<dbReference type="NCBIfam" id="TIGR00915">
    <property type="entry name" value="2A0602"/>
    <property type="match status" value="1"/>
</dbReference>
<evidence type="ECO:0000256" key="9">
    <source>
        <dbReference type="RuleBase" id="RU364070"/>
    </source>
</evidence>
<dbReference type="RefSeq" id="WP_115835544.1">
    <property type="nucleotide sequence ID" value="NZ_CP025086.1"/>
</dbReference>
<dbReference type="Proteomes" id="UP000256900">
    <property type="component" value="Unassembled WGS sequence"/>
</dbReference>
<comment type="caution">
    <text evidence="10">The sequence shown here is derived from an EMBL/GenBank/DDBJ whole genome shotgun (WGS) entry which is preliminary data.</text>
</comment>
<organism evidence="10 11">
    <name type="scientific">Methylovirgula ligni</name>
    <dbReference type="NCBI Taxonomy" id="569860"/>
    <lineage>
        <taxon>Bacteria</taxon>
        <taxon>Pseudomonadati</taxon>
        <taxon>Pseudomonadota</taxon>
        <taxon>Alphaproteobacteria</taxon>
        <taxon>Hyphomicrobiales</taxon>
        <taxon>Beijerinckiaceae</taxon>
        <taxon>Methylovirgula</taxon>
    </lineage>
</organism>
<dbReference type="GO" id="GO:0042910">
    <property type="term" value="F:xenobiotic transmembrane transporter activity"/>
    <property type="evidence" value="ECO:0007669"/>
    <property type="project" value="TreeGrafter"/>
</dbReference>
<feature type="transmembrane region" description="Helical" evidence="9">
    <location>
        <begin position="894"/>
        <end position="918"/>
    </location>
</feature>
<name>A0A3D9YX40_9HYPH</name>
<evidence type="ECO:0000256" key="8">
    <source>
        <dbReference type="ARBA" id="ARBA00023136"/>
    </source>
</evidence>
<dbReference type="Gene3D" id="3.30.70.1320">
    <property type="entry name" value="Multidrug efflux transporter AcrB pore domain like"/>
    <property type="match status" value="1"/>
</dbReference>
<dbReference type="AlphaFoldDB" id="A0A3D9YX40"/>
<dbReference type="InterPro" id="IPR001036">
    <property type="entry name" value="Acrflvin-R"/>
</dbReference>
<dbReference type="SUPFAM" id="SSF82866">
    <property type="entry name" value="Multidrug efflux transporter AcrB transmembrane domain"/>
    <property type="match status" value="2"/>
</dbReference>
<keyword evidence="8 9" id="KW-0472">Membrane</keyword>
<comment type="subcellular location">
    <subcellularLocation>
        <location evidence="1 9">Cell inner membrane</location>
        <topology evidence="1 9">Multi-pass membrane protein</topology>
    </subcellularLocation>
</comment>
<feature type="transmembrane region" description="Helical" evidence="9">
    <location>
        <begin position="368"/>
        <end position="390"/>
    </location>
</feature>
<gene>
    <name evidence="10" type="ORF">DES32_0943</name>
</gene>
<feature type="transmembrane region" description="Helical" evidence="9">
    <location>
        <begin position="467"/>
        <end position="489"/>
    </location>
</feature>
<evidence type="ECO:0000256" key="7">
    <source>
        <dbReference type="ARBA" id="ARBA00022989"/>
    </source>
</evidence>
<dbReference type="PRINTS" id="PR00702">
    <property type="entry name" value="ACRIFLAVINRP"/>
</dbReference>
<dbReference type="SUPFAM" id="SSF82693">
    <property type="entry name" value="Multidrug efflux transporter AcrB pore domain, PN1, PN2, PC1 and PC2 subdomains"/>
    <property type="match status" value="4"/>
</dbReference>
<dbReference type="NCBIfam" id="NF000282">
    <property type="entry name" value="RND_permease_1"/>
    <property type="match status" value="1"/>
</dbReference>
<feature type="transmembrane region" description="Helical" evidence="9">
    <location>
        <begin position="969"/>
        <end position="989"/>
    </location>
</feature>
<evidence type="ECO:0000256" key="2">
    <source>
        <dbReference type="ARBA" id="ARBA00010942"/>
    </source>
</evidence>
<dbReference type="InterPro" id="IPR004764">
    <property type="entry name" value="MdtF-like"/>
</dbReference>
<evidence type="ECO:0000256" key="4">
    <source>
        <dbReference type="ARBA" id="ARBA00022475"/>
    </source>
</evidence>
<dbReference type="PANTHER" id="PTHR32063:SF13">
    <property type="entry name" value="MULTIDRUG EFFLUX PUMP SUBUNIT ACRB-RELATED"/>
    <property type="match status" value="1"/>
</dbReference>
<feature type="transmembrane region" description="Helical" evidence="9">
    <location>
        <begin position="12"/>
        <end position="31"/>
    </location>
</feature>
<dbReference type="GO" id="GO:0005886">
    <property type="term" value="C:plasma membrane"/>
    <property type="evidence" value="ECO:0007669"/>
    <property type="project" value="UniProtKB-SubCell"/>
</dbReference>
<proteinExistence type="inferred from homology"/>
<keyword evidence="11" id="KW-1185">Reference proteome</keyword>
<accession>A0A3D9YX40</accession>
<feature type="transmembrane region" description="Helical" evidence="9">
    <location>
        <begin position="924"/>
        <end position="948"/>
    </location>
</feature>
<evidence type="ECO:0000313" key="11">
    <source>
        <dbReference type="Proteomes" id="UP000256900"/>
    </source>
</evidence>
<keyword evidence="7 9" id="KW-1133">Transmembrane helix</keyword>
<keyword evidence="3 9" id="KW-0813">Transport</keyword>
<keyword evidence="4" id="KW-1003">Cell membrane</keyword>
<evidence type="ECO:0000256" key="6">
    <source>
        <dbReference type="ARBA" id="ARBA00022692"/>
    </source>
</evidence>
<evidence type="ECO:0000313" key="10">
    <source>
        <dbReference type="EMBL" id="REF87323.1"/>
    </source>
</evidence>
<dbReference type="Gene3D" id="1.20.1640.10">
    <property type="entry name" value="Multidrug efflux transporter AcrB transmembrane domain"/>
    <property type="match status" value="2"/>
</dbReference>
<feature type="transmembrane region" description="Helical" evidence="9">
    <location>
        <begin position="439"/>
        <end position="461"/>
    </location>
</feature>
<evidence type="ECO:0000256" key="5">
    <source>
        <dbReference type="ARBA" id="ARBA00022519"/>
    </source>
</evidence>
<comment type="caution">
    <text evidence="9">Lacks conserved residue(s) required for the propagation of feature annotation.</text>
</comment>
<dbReference type="InterPro" id="IPR027463">
    <property type="entry name" value="AcrB_DN_DC_subdom"/>
</dbReference>
<keyword evidence="5 9" id="KW-0997">Cell inner membrane</keyword>
<dbReference type="OrthoDB" id="9807350at2"/>
<dbReference type="Pfam" id="PF00873">
    <property type="entry name" value="ACR_tran"/>
    <property type="match status" value="1"/>
</dbReference>
<dbReference type="PANTHER" id="PTHR32063">
    <property type="match status" value="1"/>
</dbReference>
<comment type="similarity">
    <text evidence="2 9">Belongs to the resistance-nodulation-cell division (RND) (TC 2.A.6) family.</text>
</comment>
<keyword evidence="6 9" id="KW-0812">Transmembrane</keyword>
<dbReference type="GO" id="GO:0015562">
    <property type="term" value="F:efflux transmembrane transporter activity"/>
    <property type="evidence" value="ECO:0007669"/>
    <property type="project" value="InterPro"/>
</dbReference>
<protein>
    <recommendedName>
        <fullName evidence="9">Efflux pump membrane transporter</fullName>
    </recommendedName>
</protein>
<dbReference type="Gene3D" id="3.30.70.1430">
    <property type="entry name" value="Multidrug efflux transporter AcrB pore domain"/>
    <property type="match status" value="2"/>
</dbReference>
<feature type="transmembrane region" description="Helical" evidence="9">
    <location>
        <begin position="870"/>
        <end position="887"/>
    </location>
</feature>
<feature type="transmembrane region" description="Helical" evidence="9">
    <location>
        <begin position="342"/>
        <end position="361"/>
    </location>
</feature>